<evidence type="ECO:0000313" key="2">
    <source>
        <dbReference type="EMBL" id="MBE9214430.1"/>
    </source>
</evidence>
<proteinExistence type="predicted"/>
<sequence>MNFNNILKQIGNYFLCSLLVLTIWLVIVPYAQAADTSTRVISATENNKRIQAIATCLPAKLTIQNQDASSRFANALSEMKNDQLERIFDVTDTPKLSESEIEFKTCLQQKGFTPQAELQNRSFY</sequence>
<gene>
    <name evidence="2" type="ORF">IQ247_17435</name>
</gene>
<reference evidence="2" key="1">
    <citation type="submission" date="2020-10" db="EMBL/GenBank/DDBJ databases">
        <authorList>
            <person name="Castelo-Branco R."/>
            <person name="Eusebio N."/>
            <person name="Adriana R."/>
            <person name="Vieira A."/>
            <person name="Brugerolle De Fraissinette N."/>
            <person name="Rezende De Castro R."/>
            <person name="Schneider M.P."/>
            <person name="Vasconcelos V."/>
            <person name="Leao P.N."/>
        </authorList>
    </citation>
    <scope>NUCLEOTIDE SEQUENCE</scope>
    <source>
        <strain evidence="2">LEGE 06105</strain>
    </source>
</reference>
<protein>
    <submittedName>
        <fullName evidence="2">Uncharacterized protein</fullName>
    </submittedName>
</protein>
<comment type="caution">
    <text evidence="2">The sequence shown here is derived from an EMBL/GenBank/DDBJ whole genome shotgun (WGS) entry which is preliminary data.</text>
</comment>
<name>A0A8J7F5U9_9CYAN</name>
<keyword evidence="3" id="KW-1185">Reference proteome</keyword>
<evidence type="ECO:0000256" key="1">
    <source>
        <dbReference type="SAM" id="SignalP"/>
    </source>
</evidence>
<dbReference type="AlphaFoldDB" id="A0A8J7F5U9"/>
<feature type="chain" id="PRO_5035192312" evidence="1">
    <location>
        <begin position="34"/>
        <end position="124"/>
    </location>
</feature>
<dbReference type="Proteomes" id="UP000620559">
    <property type="component" value="Unassembled WGS sequence"/>
</dbReference>
<evidence type="ECO:0000313" key="3">
    <source>
        <dbReference type="Proteomes" id="UP000620559"/>
    </source>
</evidence>
<feature type="signal peptide" evidence="1">
    <location>
        <begin position="1"/>
        <end position="33"/>
    </location>
</feature>
<organism evidence="2 3">
    <name type="scientific">Plectonema cf. radiosum LEGE 06105</name>
    <dbReference type="NCBI Taxonomy" id="945769"/>
    <lineage>
        <taxon>Bacteria</taxon>
        <taxon>Bacillati</taxon>
        <taxon>Cyanobacteriota</taxon>
        <taxon>Cyanophyceae</taxon>
        <taxon>Oscillatoriophycideae</taxon>
        <taxon>Oscillatoriales</taxon>
        <taxon>Microcoleaceae</taxon>
        <taxon>Plectonema</taxon>
    </lineage>
</organism>
<accession>A0A8J7F5U9</accession>
<keyword evidence="1" id="KW-0732">Signal</keyword>
<dbReference type="EMBL" id="JADEWL010000059">
    <property type="protein sequence ID" value="MBE9214430.1"/>
    <property type="molecule type" value="Genomic_DNA"/>
</dbReference>